<evidence type="ECO:0000313" key="4">
    <source>
        <dbReference type="EMBL" id="KAK2170404.1"/>
    </source>
</evidence>
<keyword evidence="2" id="KW-0472">Membrane</keyword>
<dbReference type="InterPro" id="IPR007110">
    <property type="entry name" value="Ig-like_dom"/>
</dbReference>
<dbReference type="InterPro" id="IPR036179">
    <property type="entry name" value="Ig-like_dom_sf"/>
</dbReference>
<protein>
    <recommendedName>
        <fullName evidence="3">Ig-like domain-containing protein</fullName>
    </recommendedName>
</protein>
<evidence type="ECO:0000256" key="2">
    <source>
        <dbReference type="SAM" id="Phobius"/>
    </source>
</evidence>
<dbReference type="SUPFAM" id="SSF48726">
    <property type="entry name" value="Immunoglobulin"/>
    <property type="match status" value="1"/>
</dbReference>
<proteinExistence type="predicted"/>
<gene>
    <name evidence="4" type="ORF">LSH36_3g24013</name>
</gene>
<keyword evidence="2" id="KW-0812">Transmembrane</keyword>
<evidence type="ECO:0000256" key="1">
    <source>
        <dbReference type="SAM" id="MobiDB-lite"/>
    </source>
</evidence>
<feature type="region of interest" description="Disordered" evidence="1">
    <location>
        <begin position="239"/>
        <end position="263"/>
    </location>
</feature>
<evidence type="ECO:0000259" key="3">
    <source>
        <dbReference type="PROSITE" id="PS50835"/>
    </source>
</evidence>
<keyword evidence="2" id="KW-1133">Transmembrane helix</keyword>
<name>A0AAD9KEX1_9ANNE</name>
<evidence type="ECO:0000313" key="5">
    <source>
        <dbReference type="Proteomes" id="UP001208570"/>
    </source>
</evidence>
<keyword evidence="5" id="KW-1185">Reference proteome</keyword>
<feature type="compositionally biased region" description="Polar residues" evidence="1">
    <location>
        <begin position="252"/>
        <end position="262"/>
    </location>
</feature>
<reference evidence="4" key="1">
    <citation type="journal article" date="2023" name="Mol. Biol. Evol.">
        <title>Third-Generation Sequencing Reveals the Adaptive Role of the Epigenome in Three Deep-Sea Polychaetes.</title>
        <authorList>
            <person name="Perez M."/>
            <person name="Aroh O."/>
            <person name="Sun Y."/>
            <person name="Lan Y."/>
            <person name="Juniper S.K."/>
            <person name="Young C.R."/>
            <person name="Angers B."/>
            <person name="Qian P.Y."/>
        </authorList>
    </citation>
    <scope>NUCLEOTIDE SEQUENCE</scope>
    <source>
        <strain evidence="4">P08H-3</strain>
    </source>
</reference>
<dbReference type="EMBL" id="JAODUP010000003">
    <property type="protein sequence ID" value="KAK2170404.1"/>
    <property type="molecule type" value="Genomic_DNA"/>
</dbReference>
<feature type="domain" description="Ig-like" evidence="3">
    <location>
        <begin position="87"/>
        <end position="182"/>
    </location>
</feature>
<organism evidence="4 5">
    <name type="scientific">Paralvinella palmiformis</name>
    <dbReference type="NCBI Taxonomy" id="53620"/>
    <lineage>
        <taxon>Eukaryota</taxon>
        <taxon>Metazoa</taxon>
        <taxon>Spiralia</taxon>
        <taxon>Lophotrochozoa</taxon>
        <taxon>Annelida</taxon>
        <taxon>Polychaeta</taxon>
        <taxon>Sedentaria</taxon>
        <taxon>Canalipalpata</taxon>
        <taxon>Terebellida</taxon>
        <taxon>Terebelliformia</taxon>
        <taxon>Alvinellidae</taxon>
        <taxon>Paralvinella</taxon>
    </lineage>
</organism>
<comment type="caution">
    <text evidence="4">The sequence shown here is derived from an EMBL/GenBank/DDBJ whole genome shotgun (WGS) entry which is preliminary data.</text>
</comment>
<dbReference type="AlphaFoldDB" id="A0AAD9KEX1"/>
<sequence>MYQRRPGVYKTFRVSQITKPLRAPLFKQSQRTLADSWLFNQHRPAHSYQQPILTKVRLMLTSIVSLGLIVLTISRQMSLVESWMNAPYGSESAFNYREHYGGNVTMKCEDDRLPSGYTFQYWIRPDLTVMREGEQQQFWTLDGYATWQVSSSGLELDVTNLNQRQFGFYYCVVRTSDNETIVVKKGINYLGPYFGNLWPKYRMNVIIGLSAAAIFLVFMIVCCAVAAYCGRHPETDEVKAESHGVVKRTRRNSPNMATSSESYGLKRRDVTSFPGYDESDVIREEVRL</sequence>
<accession>A0AAD9KEX1</accession>
<feature type="transmembrane region" description="Helical" evidence="2">
    <location>
        <begin position="205"/>
        <end position="229"/>
    </location>
</feature>
<dbReference type="Proteomes" id="UP001208570">
    <property type="component" value="Unassembled WGS sequence"/>
</dbReference>
<dbReference type="PROSITE" id="PS50835">
    <property type="entry name" value="IG_LIKE"/>
    <property type="match status" value="1"/>
</dbReference>